<dbReference type="InterPro" id="IPR025893">
    <property type="entry name" value="Tocopherol_cyclase"/>
</dbReference>
<dbReference type="SUPFAM" id="SSF159245">
    <property type="entry name" value="AttH-like"/>
    <property type="match status" value="1"/>
</dbReference>
<sequence length="295" mass="34095">MKKSDNYHKKKSFFEGWYFKQQSKENSIALIPGINISKDESKYAFIQIITEEKAYNVNYDFKDFSISDDKLTIKIKDSIFSTKGLILNIKSKDINIKGRLIYSDITPIKGDIMGPFAYFPFMECFHGVLSLNHEVNGTLTLNNKEIIFNNDLGYIEKDWGRSFPKRYLWVQCNDFSLEDTSIMVSIANIPFLGFEFKGCIAVVYYKGREYRLATYNGVKLVSYDEKGLVIKRGAYKLQVKIKELSPQGLLAPNGGEMVRTIYENLICKANFKFYKKDELIFDLDSNMASFEYVNS</sequence>
<dbReference type="PANTHER" id="PTHR35309:SF4">
    <property type="entry name" value="TOCOPHEROL CYCLASE"/>
    <property type="match status" value="1"/>
</dbReference>
<name>A0A4S2DK84_9CLOT</name>
<accession>A0A4S2DK84</accession>
<reference evidence="1 2" key="1">
    <citation type="submission" date="2019-04" db="EMBL/GenBank/DDBJ databases">
        <title>Microbes associate with the intestines of laboratory mice.</title>
        <authorList>
            <person name="Navarre W."/>
            <person name="Wong E."/>
            <person name="Huang K."/>
            <person name="Tropini C."/>
            <person name="Ng K."/>
            <person name="Yu B."/>
        </authorList>
    </citation>
    <scope>NUCLEOTIDE SEQUENCE [LARGE SCALE GENOMIC DNA]</scope>
    <source>
        <strain evidence="1 2">NM50_B9-20</strain>
    </source>
</reference>
<keyword evidence="2" id="KW-1185">Reference proteome</keyword>
<evidence type="ECO:0008006" key="3">
    <source>
        <dbReference type="Google" id="ProtNLM"/>
    </source>
</evidence>
<dbReference type="OrthoDB" id="9772627at2"/>
<evidence type="ECO:0000313" key="1">
    <source>
        <dbReference type="EMBL" id="TGY41364.1"/>
    </source>
</evidence>
<dbReference type="PANTHER" id="PTHR35309">
    <property type="match status" value="1"/>
</dbReference>
<gene>
    <name evidence="1" type="ORF">E5347_12850</name>
</gene>
<dbReference type="GO" id="GO:0009976">
    <property type="term" value="F:tocopherol cyclase activity"/>
    <property type="evidence" value="ECO:0007669"/>
    <property type="project" value="InterPro"/>
</dbReference>
<dbReference type="AlphaFoldDB" id="A0A4S2DK84"/>
<dbReference type="Proteomes" id="UP000306888">
    <property type="component" value="Unassembled WGS sequence"/>
</dbReference>
<dbReference type="EMBL" id="SRYR01000008">
    <property type="protein sequence ID" value="TGY41364.1"/>
    <property type="molecule type" value="Genomic_DNA"/>
</dbReference>
<protein>
    <recommendedName>
        <fullName evidence="3">Tocopherol cyclase</fullName>
    </recommendedName>
</protein>
<comment type="caution">
    <text evidence="1">The sequence shown here is derived from an EMBL/GenBank/DDBJ whole genome shotgun (WGS) entry which is preliminary data.</text>
</comment>
<dbReference type="Pfam" id="PF14249">
    <property type="entry name" value="Tocopherol_cycl"/>
    <property type="match status" value="1"/>
</dbReference>
<organism evidence="1 2">
    <name type="scientific">Clostridium sartagoforme</name>
    <dbReference type="NCBI Taxonomy" id="84031"/>
    <lineage>
        <taxon>Bacteria</taxon>
        <taxon>Bacillati</taxon>
        <taxon>Bacillota</taxon>
        <taxon>Clostridia</taxon>
        <taxon>Eubacteriales</taxon>
        <taxon>Clostridiaceae</taxon>
        <taxon>Clostridium</taxon>
    </lineage>
</organism>
<proteinExistence type="predicted"/>
<evidence type="ECO:0000313" key="2">
    <source>
        <dbReference type="Proteomes" id="UP000306888"/>
    </source>
</evidence>
<dbReference type="RefSeq" id="WP_136007630.1">
    <property type="nucleotide sequence ID" value="NZ_SRYR01000008.1"/>
</dbReference>